<dbReference type="AlphaFoldDB" id="E1WYV9"/>
<feature type="transmembrane region" description="Helical" evidence="1">
    <location>
        <begin position="293"/>
        <end position="310"/>
    </location>
</feature>
<feature type="transmembrane region" description="Helical" evidence="1">
    <location>
        <begin position="163"/>
        <end position="188"/>
    </location>
</feature>
<accession>E1WYV9</accession>
<keyword evidence="1" id="KW-0812">Transmembrane</keyword>
<evidence type="ECO:0000313" key="2">
    <source>
        <dbReference type="EMBL" id="CBW27750.1"/>
    </source>
</evidence>
<feature type="transmembrane region" description="Helical" evidence="1">
    <location>
        <begin position="88"/>
        <end position="107"/>
    </location>
</feature>
<keyword evidence="1" id="KW-0472">Membrane</keyword>
<feature type="transmembrane region" description="Helical" evidence="1">
    <location>
        <begin position="140"/>
        <end position="156"/>
    </location>
</feature>
<sequence length="464" mass="54144">MMERINTKSANYIFLALLFILSYYMFGERVPLILMEDELYHIVDSIVTNKISSINPFHESYDFLGHPPFYRIMAVGWFSIFDLSHSNAHLFSISLSISTLAIFLYYLSQFIPKIIASLAILLTFFLPGISNYLVECQADMPAVFLFFLTLYFLYKVKNRAASLTMLILVLTRESAIALSISLVIISFFKGRENLIKNALITLPSFLGLIVFFSLNYFFRGKLSSHPFALGELSHLEENISFFSIGTAKIESLFKVINIFENALGFYFIIIFFISSCILVKVFKRLDTRLRDSLLIQGLYSLFFLLFFIFFEDSIERDFLPVYFSMCFTIFTLVGYFKNKYCFLLLLILFSLGVYNSENGWRNNYLKSKQEVIISSVEHIEKNYQARKICFMWPIDAGTQKVHGYFKKKLDLECSNKTEVVVLNNLQNNGIQEKLRERVKELDLKLSNRFVLNESQDYWYEVYVK</sequence>
<feature type="transmembrane region" description="Helical" evidence="1">
    <location>
        <begin position="263"/>
        <end position="281"/>
    </location>
</feature>
<reference evidence="3" key="1">
    <citation type="journal article" date="2013" name="ISME J.">
        <title>A small predatory core genome in the divergent marine Bacteriovorax marinus SJ and the terrestrial Bdellovibrio bacteriovorus.</title>
        <authorList>
            <person name="Crossman L.C."/>
            <person name="Chen H."/>
            <person name="Cerdeno-Tarraga A.M."/>
            <person name="Brooks K."/>
            <person name="Quail M.A."/>
            <person name="Pineiro S.A."/>
            <person name="Hobley L."/>
            <person name="Sockett R.E."/>
            <person name="Bentley S.D."/>
            <person name="Parkhill J."/>
            <person name="Williams H.N."/>
            <person name="Stine O.C."/>
        </authorList>
    </citation>
    <scope>NUCLEOTIDE SEQUENCE [LARGE SCALE GENOMIC DNA]</scope>
    <source>
        <strain evidence="3">ATCC BAA-682 / DSM 15412 / SJ</strain>
    </source>
</reference>
<proteinExistence type="predicted"/>
<dbReference type="EMBL" id="FQ312005">
    <property type="protein sequence ID" value="CBW27750.1"/>
    <property type="molecule type" value="Genomic_DNA"/>
</dbReference>
<protein>
    <submittedName>
        <fullName evidence="2">Membrane protein</fullName>
    </submittedName>
</protein>
<name>E1WYV9_HALMS</name>
<keyword evidence="1" id="KW-1133">Transmembrane helix</keyword>
<feature type="transmembrane region" description="Helical" evidence="1">
    <location>
        <begin position="194"/>
        <end position="218"/>
    </location>
</feature>
<dbReference type="Proteomes" id="UP000008963">
    <property type="component" value="Chromosome"/>
</dbReference>
<dbReference type="HOGENOM" id="CLU_588966_0_0_7"/>
<feature type="transmembrane region" description="Helical" evidence="1">
    <location>
        <begin position="317"/>
        <end position="336"/>
    </location>
</feature>
<evidence type="ECO:0000313" key="3">
    <source>
        <dbReference type="Proteomes" id="UP000008963"/>
    </source>
</evidence>
<keyword evidence="3" id="KW-1185">Reference proteome</keyword>
<feature type="transmembrane region" description="Helical" evidence="1">
    <location>
        <begin position="9"/>
        <end position="26"/>
    </location>
</feature>
<evidence type="ECO:0000256" key="1">
    <source>
        <dbReference type="SAM" id="Phobius"/>
    </source>
</evidence>
<organism evidence="2 3">
    <name type="scientific">Halobacteriovorax marinus (strain ATCC BAA-682 / DSM 15412 / SJ)</name>
    <name type="common">Bacteriovorax marinus</name>
    <dbReference type="NCBI Taxonomy" id="862908"/>
    <lineage>
        <taxon>Bacteria</taxon>
        <taxon>Pseudomonadati</taxon>
        <taxon>Bdellovibrionota</taxon>
        <taxon>Bacteriovoracia</taxon>
        <taxon>Bacteriovoracales</taxon>
        <taxon>Halobacteriovoraceae</taxon>
        <taxon>Halobacteriovorax</taxon>
    </lineage>
</organism>
<dbReference type="RefSeq" id="WP_014245521.1">
    <property type="nucleotide sequence ID" value="NC_016620.1"/>
</dbReference>
<gene>
    <name evidence="2" type="ordered locus">BMS_2988</name>
</gene>
<dbReference type="STRING" id="862908.BMS_2988"/>
<feature type="transmembrane region" description="Helical" evidence="1">
    <location>
        <begin position="114"/>
        <end position="134"/>
    </location>
</feature>
<dbReference type="KEGG" id="bmx:BMS_2988"/>
<dbReference type="PATRIC" id="fig|862908.3.peg.2856"/>